<feature type="domain" description="N-acetyltransferase" evidence="4">
    <location>
        <begin position="3"/>
        <end position="162"/>
    </location>
</feature>
<dbReference type="FunFam" id="3.40.630.30:FF:000064">
    <property type="entry name" value="GNAT family acetyltransferase"/>
    <property type="match status" value="1"/>
</dbReference>
<dbReference type="Pfam" id="PF00583">
    <property type="entry name" value="Acetyltransf_1"/>
    <property type="match status" value="1"/>
</dbReference>
<dbReference type="CDD" id="cd04301">
    <property type="entry name" value="NAT_SF"/>
    <property type="match status" value="1"/>
</dbReference>
<dbReference type="InterPro" id="IPR000182">
    <property type="entry name" value="GNAT_dom"/>
</dbReference>
<keyword evidence="6" id="KW-1185">Reference proteome</keyword>
<evidence type="ECO:0000256" key="2">
    <source>
        <dbReference type="ARBA" id="ARBA00022679"/>
    </source>
</evidence>
<evidence type="ECO:0000256" key="3">
    <source>
        <dbReference type="ARBA" id="ARBA00023315"/>
    </source>
</evidence>
<dbReference type="GO" id="GO:0008080">
    <property type="term" value="F:N-acetyltransferase activity"/>
    <property type="evidence" value="ECO:0007669"/>
    <property type="project" value="TreeGrafter"/>
</dbReference>
<dbReference type="SUPFAM" id="SSF55729">
    <property type="entry name" value="Acyl-CoA N-acyltransferases (Nat)"/>
    <property type="match status" value="1"/>
</dbReference>
<organism evidence="5 6">
    <name type="scientific">Thalassobaculum litoreum DSM 18839</name>
    <dbReference type="NCBI Taxonomy" id="1123362"/>
    <lineage>
        <taxon>Bacteria</taxon>
        <taxon>Pseudomonadati</taxon>
        <taxon>Pseudomonadota</taxon>
        <taxon>Alphaproteobacteria</taxon>
        <taxon>Rhodospirillales</taxon>
        <taxon>Thalassobaculaceae</taxon>
        <taxon>Thalassobaculum</taxon>
    </lineage>
</organism>
<sequence>MDITIRPARFRAPEETGEDDAEAVRRLVRALAQVQEAADYVTGSVDDLRRDGSGERPYFRAMIAERADGTAVGLAVYYFVYSTWAGRPKLYVEDLYVDGDLRGTGLGRRLMASLARVAIDHGCVKLDLSVKTDNKARDFYSRLGLTRSGTWLPYTVGGSDLESLASSG</sequence>
<dbReference type="OrthoDB" id="9805924at2"/>
<dbReference type="PROSITE" id="PS51186">
    <property type="entry name" value="GNAT"/>
    <property type="match status" value="1"/>
</dbReference>
<proteinExistence type="inferred from homology"/>
<dbReference type="InterPro" id="IPR051016">
    <property type="entry name" value="Diverse_Substrate_AcTransf"/>
</dbReference>
<dbReference type="EMBL" id="FNBW01000004">
    <property type="protein sequence ID" value="SDF56188.1"/>
    <property type="molecule type" value="Genomic_DNA"/>
</dbReference>
<evidence type="ECO:0000313" key="6">
    <source>
        <dbReference type="Proteomes" id="UP000198615"/>
    </source>
</evidence>
<comment type="caution">
    <text evidence="5">The sequence shown here is derived from an EMBL/GenBank/DDBJ whole genome shotgun (WGS) entry which is preliminary data.</text>
</comment>
<dbReference type="Proteomes" id="UP000198615">
    <property type="component" value="Unassembled WGS sequence"/>
</dbReference>
<keyword evidence="2 5" id="KW-0808">Transferase</keyword>
<gene>
    <name evidence="5" type="ORF">SAMN05660686_01677</name>
</gene>
<keyword evidence="3" id="KW-0012">Acyltransferase</keyword>
<protein>
    <submittedName>
        <fullName evidence="5">Acetyltransferase (GNAT) family protein</fullName>
    </submittedName>
</protein>
<name>A0A8G2BJ57_9PROT</name>
<dbReference type="PANTHER" id="PTHR10545:SF29">
    <property type="entry name" value="GH14572P-RELATED"/>
    <property type="match status" value="1"/>
</dbReference>
<dbReference type="AlphaFoldDB" id="A0A8G2BJ57"/>
<dbReference type="PANTHER" id="PTHR10545">
    <property type="entry name" value="DIAMINE N-ACETYLTRANSFERASE"/>
    <property type="match status" value="1"/>
</dbReference>
<evidence type="ECO:0000313" key="5">
    <source>
        <dbReference type="EMBL" id="SDF56188.1"/>
    </source>
</evidence>
<accession>A0A8G2BJ57</accession>
<evidence type="ECO:0000259" key="4">
    <source>
        <dbReference type="PROSITE" id="PS51186"/>
    </source>
</evidence>
<evidence type="ECO:0000256" key="1">
    <source>
        <dbReference type="ARBA" id="ARBA00008694"/>
    </source>
</evidence>
<comment type="similarity">
    <text evidence="1">Belongs to the acetyltransferase family.</text>
</comment>
<dbReference type="RefSeq" id="WP_028793377.1">
    <property type="nucleotide sequence ID" value="NZ_FNBW01000004.1"/>
</dbReference>
<dbReference type="Gene3D" id="3.40.630.30">
    <property type="match status" value="1"/>
</dbReference>
<dbReference type="InterPro" id="IPR016181">
    <property type="entry name" value="Acyl_CoA_acyltransferase"/>
</dbReference>
<reference evidence="5 6" key="1">
    <citation type="submission" date="2016-10" db="EMBL/GenBank/DDBJ databases">
        <authorList>
            <person name="Varghese N."/>
            <person name="Submissions S."/>
        </authorList>
    </citation>
    <scope>NUCLEOTIDE SEQUENCE [LARGE SCALE GENOMIC DNA]</scope>
    <source>
        <strain evidence="5 6">DSM 18839</strain>
    </source>
</reference>